<keyword evidence="1" id="KW-1133">Transmembrane helix</keyword>
<reference evidence="2 3" key="1">
    <citation type="journal article" date="2019" name="Nat. Microbiol.">
        <title>Mediterranean grassland soil C-N compound turnover is dependent on rainfall and depth, and is mediated by genomically divergent microorganisms.</title>
        <authorList>
            <person name="Diamond S."/>
            <person name="Andeer P.F."/>
            <person name="Li Z."/>
            <person name="Crits-Christoph A."/>
            <person name="Burstein D."/>
            <person name="Anantharaman K."/>
            <person name="Lane K.R."/>
            <person name="Thomas B.C."/>
            <person name="Pan C."/>
            <person name="Northen T.R."/>
            <person name="Banfield J.F."/>
        </authorList>
    </citation>
    <scope>NUCLEOTIDE SEQUENCE [LARGE SCALE GENOMIC DNA]</scope>
    <source>
        <strain evidence="2">NP_6</strain>
    </source>
</reference>
<protein>
    <submittedName>
        <fullName evidence="2">Uncharacterized protein</fullName>
    </submittedName>
</protein>
<evidence type="ECO:0000313" key="2">
    <source>
        <dbReference type="EMBL" id="TMI83162.1"/>
    </source>
</evidence>
<organism evidence="2 3">
    <name type="scientific">Candidatus Segetimicrobium genomatis</name>
    <dbReference type="NCBI Taxonomy" id="2569760"/>
    <lineage>
        <taxon>Bacteria</taxon>
        <taxon>Bacillati</taxon>
        <taxon>Candidatus Sysuimicrobiota</taxon>
        <taxon>Candidatus Sysuimicrobiia</taxon>
        <taxon>Candidatus Sysuimicrobiales</taxon>
        <taxon>Candidatus Segetimicrobiaceae</taxon>
        <taxon>Candidatus Segetimicrobium</taxon>
    </lineage>
</organism>
<dbReference type="AlphaFoldDB" id="A0A537JIL3"/>
<name>A0A537JIL3_9BACT</name>
<comment type="caution">
    <text evidence="2">The sequence shown here is derived from an EMBL/GenBank/DDBJ whole genome shotgun (WGS) entry which is preliminary data.</text>
</comment>
<keyword evidence="1" id="KW-0812">Transmembrane</keyword>
<evidence type="ECO:0000313" key="3">
    <source>
        <dbReference type="Proteomes" id="UP000318093"/>
    </source>
</evidence>
<sequence>MAALPLYQALHWLSDSLLALPLAAAAVWAGLRIADRLGLSRSNPLDIVGRACLIALLFAALLVPGAALHDTADRLTHVHAGAATHSHVPLPRRSTSSPAALARYAGHALGDAFTGQAAGLPLTILALFWGGHEAPVRGTATTKRTEG</sequence>
<feature type="transmembrane region" description="Helical" evidence="1">
    <location>
        <begin position="47"/>
        <end position="68"/>
    </location>
</feature>
<dbReference type="Proteomes" id="UP000318093">
    <property type="component" value="Unassembled WGS sequence"/>
</dbReference>
<feature type="transmembrane region" description="Helical" evidence="1">
    <location>
        <begin position="12"/>
        <end position="35"/>
    </location>
</feature>
<keyword evidence="1" id="KW-0472">Membrane</keyword>
<gene>
    <name evidence="2" type="ORF">E6H03_04205</name>
</gene>
<dbReference type="EMBL" id="VBAN01000123">
    <property type="protein sequence ID" value="TMI83162.1"/>
    <property type="molecule type" value="Genomic_DNA"/>
</dbReference>
<accession>A0A537JIL3</accession>
<proteinExistence type="predicted"/>
<evidence type="ECO:0000256" key="1">
    <source>
        <dbReference type="SAM" id="Phobius"/>
    </source>
</evidence>